<feature type="transmembrane region" description="Helical" evidence="1">
    <location>
        <begin position="55"/>
        <end position="79"/>
    </location>
</feature>
<evidence type="ECO:0000313" key="2">
    <source>
        <dbReference type="EMBL" id="NHF59472.1"/>
    </source>
</evidence>
<reference evidence="2" key="2">
    <citation type="submission" date="2020-03" db="EMBL/GenBank/DDBJ databases">
        <title>Flavobacteriaceae bacterium strain TP-CH-4, a member of the family Flavobacteriaceae isolated from a deep-sea seamount.</title>
        <authorList>
            <person name="Zhang D.-C."/>
        </authorList>
    </citation>
    <scope>NUCLEOTIDE SEQUENCE</scope>
    <source>
        <strain evidence="2">TP-CH-4</strain>
    </source>
</reference>
<keyword evidence="1" id="KW-1133">Transmembrane helix</keyword>
<sequence length="130" mass="14683">MLHNKFWQAFFALSPILIFIIAIIGYMVFVFSLVGNIEQLENSGNVPASYILGSIGTFFVVILLAIFIALSSLIFYIMHAVQNPNLKENNLLLVWILLFIFVGGIGKLMYWIIEIVGKRNQGISTDQIRT</sequence>
<organism evidence="2 3">
    <name type="scientific">Pelagihabitans pacificus</name>
    <dbReference type="NCBI Taxonomy" id="2696054"/>
    <lineage>
        <taxon>Bacteria</taxon>
        <taxon>Pseudomonadati</taxon>
        <taxon>Bacteroidota</taxon>
        <taxon>Flavobacteriia</taxon>
        <taxon>Flavobacteriales</taxon>
        <taxon>Flavobacteriaceae</taxon>
        <taxon>Pelagihabitans</taxon>
    </lineage>
</organism>
<reference evidence="2" key="1">
    <citation type="submission" date="2019-07" db="EMBL/GenBank/DDBJ databases">
        <authorList>
            <person name="De-Chao Zhang Q."/>
        </authorList>
    </citation>
    <scope>NUCLEOTIDE SEQUENCE</scope>
    <source>
        <strain evidence="2">TP-CH-4</strain>
    </source>
</reference>
<dbReference type="Proteomes" id="UP000707206">
    <property type="component" value="Unassembled WGS sequence"/>
</dbReference>
<dbReference type="EMBL" id="VIKU02000002">
    <property type="protein sequence ID" value="NHF59472.1"/>
    <property type="molecule type" value="Genomic_DNA"/>
</dbReference>
<feature type="transmembrane region" description="Helical" evidence="1">
    <location>
        <begin position="91"/>
        <end position="113"/>
    </location>
</feature>
<keyword evidence="1" id="KW-0812">Transmembrane</keyword>
<dbReference type="AlphaFoldDB" id="A0A967AXM0"/>
<comment type="caution">
    <text evidence="2">The sequence shown here is derived from an EMBL/GenBank/DDBJ whole genome shotgun (WGS) entry which is preliminary data.</text>
</comment>
<dbReference type="RefSeq" id="WP_152573979.1">
    <property type="nucleotide sequence ID" value="NZ_VIKU02000002.1"/>
</dbReference>
<keyword evidence="3" id="KW-1185">Reference proteome</keyword>
<proteinExistence type="predicted"/>
<evidence type="ECO:0008006" key="4">
    <source>
        <dbReference type="Google" id="ProtNLM"/>
    </source>
</evidence>
<gene>
    <name evidence="2" type="ORF">FK220_008980</name>
</gene>
<accession>A0A967AXM0</accession>
<evidence type="ECO:0000313" key="3">
    <source>
        <dbReference type="Proteomes" id="UP000707206"/>
    </source>
</evidence>
<protein>
    <recommendedName>
        <fullName evidence="4">Cardiolipin synthase N-terminal domain-containing protein</fullName>
    </recommendedName>
</protein>
<evidence type="ECO:0000256" key="1">
    <source>
        <dbReference type="SAM" id="Phobius"/>
    </source>
</evidence>
<keyword evidence="1" id="KW-0472">Membrane</keyword>
<name>A0A967AXM0_9FLAO</name>
<feature type="transmembrane region" description="Helical" evidence="1">
    <location>
        <begin position="6"/>
        <end position="34"/>
    </location>
</feature>